<keyword evidence="1" id="KW-1133">Transmembrane helix</keyword>
<reference evidence="2" key="2">
    <citation type="submission" date="2022-01" db="EMBL/GenBank/DDBJ databases">
        <authorList>
            <person name="Yamashiro T."/>
            <person name="Shiraishi A."/>
            <person name="Satake H."/>
            <person name="Nakayama K."/>
        </authorList>
    </citation>
    <scope>NUCLEOTIDE SEQUENCE</scope>
</reference>
<feature type="transmembrane region" description="Helical" evidence="1">
    <location>
        <begin position="965"/>
        <end position="984"/>
    </location>
</feature>
<feature type="transmembrane region" description="Helical" evidence="1">
    <location>
        <begin position="162"/>
        <end position="182"/>
    </location>
</feature>
<feature type="transmembrane region" description="Helical" evidence="1">
    <location>
        <begin position="1419"/>
        <end position="1447"/>
    </location>
</feature>
<sequence length="1800" mass="186622">MRITVAFYYQKSSEYHDMATTTRSSSRLTRTPFFRDREMPKHVYGRVFDDHCTAVFKPNGLPAATPGVIKPRFDEYLQLIATDPKHTSLLNLGVKESARKIVDVLLGDSPRTLGRCCGDRVDGGGVVGGGFVNTCRRDDLELVGGVDSGTTVWFGVCQCRRWLLALVDLLGLLGGSISGGRLGMRCRRCQFSGLCVGRMSGGWGVGCGLVRFGGVLCLGVIGGIVVVDCGGGGCFIWGCGGVVVFLLFGIRYDCLVWGECWGMLVLGVAPVFVVVMWGGWRVGSGDVVGGVGIWVDGRSMLTFWLMVRFVLRDKVGGVVRRVGLDLELVGDWGFGVGVVGGVWGLGVDGCVVVLRVYGWGCAETRCLVGCVELGFGGWALVLRGGLSVGGVFEWVWGGVGVWGRVMLVLWEWGGVGGWGVSFFRSGMGIGGGVGVVVLAWVWEGCWACGRGVGRGSGGVGGGVVDFGVLGGYVRRVKGCGWRVCSDWWCDWGGRVLLLGVFGGVLVEGWSDCGVGVGYIWWSGWLCLCGWVIDDVRFVGGGRGGEDCGPLWVIRVVFDDGKVEGEGLIGGVSHALVVGGGVLPWGGFLVGECGFWGWAIELDGGCSGGGWREGLVLGLGCAWGWVEVEWGNFVGRGLRFVAVVLGVVFCLWVVGFGVGFALRDSGLGAGVLIGLHWLRVCGGLSLVAWVVVGVEVLGLSFGDGGLLGDGVGVRCGMLGVVCGCVGAVGDVVWPCLVEHVGASPVGWCGLSAVGGELGLFRMVEVVLVFVLFFGLLLVRGFRWGGWWGGVFGVGEWWYLWGRVGQGWGGVLRVVGKVVCLCANGIGVLGVVVGGVGGFVCGYGVSCGGGLSAWCLGVVFVEVGEITRGFGGFVVWVGSLFWLFLEVCEYAGVEGHGLGSGLYNSGVWSSGSMVSGGGGENEACSAGCRAFAWVCLLGFGGCGCLWECGVLFGLFGFEVEGFGVENVAVTGFVVVRVVWGGVCLAVKGWRKGKSVVCEVGVVRGWLEAGWWFGVSFIRGDLGDYFVGMWVVEERGVDCVGCVSLGGLVLCRLGGFVVWNGGLVWASLDRDCGSFVVSIGLGVGGGCWGGIGSEGGRAGCVGFFLGGDRCVVGIHVWVRGGWMWREGGLSLGEGVGVSRCVFSGCTVEDGGGAVGGRFDRGGKCGVVMVGMLLLGVRDLEVGAVGMGVLGTGLVGCGVLGWVLLRVEGPVGLGGCGFGFGGWVGCGVFGRVVSGVIGLLAVEGCVWLSFECCSGSGGLGVGGWVVGGGGEWLMGLGGFAERLSGLLMIGESLGIFVEKWAWEMKRCGAWFVRGVFAGSGGEAFFVGGVGSIRSGWWLIEAWECALEVVIGRGDVGGWWALVVMFGGFCADGVDEGRSGCNGGFGLEASVVVVWFGVVRGWGILEVGGVGGVVLEWCGGGWSIGWVCCGVVVLLMLGGPLVMCVFGIGVWAGNVIVAWSCWGGRNGGGVVECGYVVCWGVLELGLWVGSGWWVWTVEGWIVSVVVEVVEDTWVVCGLGFEVSVSWYGGVLWGRIDGCGGVFVGCGSGGVVELFGEIFVGVGSGVMEFGFGVVVMSGWLGGGGVGLVGLGAVVVGCVMEFFKDVEVLSGGRWVCGGVICGDVGCGGLGGGCWELSWAVRVVIVGGGDATGVVGGVDGCVKWGLLRTYVGVVVGEVWCREGGTVHWAGENLIGGSGVEWWLLWWGFDLVCAGGDWWFVCGWCGGGVGTLCIDLRGGVFVLLVGWGVAGCAEVCGLRGGLALCVWWFEGAWLVWGFVVLSCGGGWGVVVGGGGCCLAFAFGGVGRVV</sequence>
<accession>A0ABQ4ZEE5</accession>
<feature type="transmembrane region" description="Helical" evidence="1">
    <location>
        <begin position="1268"/>
        <end position="1293"/>
    </location>
</feature>
<protein>
    <submittedName>
        <fullName evidence="2">Uncharacterized protein</fullName>
    </submittedName>
</protein>
<feature type="transmembrane region" description="Helical" evidence="1">
    <location>
        <begin position="864"/>
        <end position="883"/>
    </location>
</feature>
<dbReference type="EMBL" id="BQNB010011187">
    <property type="protein sequence ID" value="GJS87303.1"/>
    <property type="molecule type" value="Genomic_DNA"/>
</dbReference>
<feature type="transmembrane region" description="Helical" evidence="1">
    <location>
        <begin position="639"/>
        <end position="661"/>
    </location>
</feature>
<dbReference type="Proteomes" id="UP001151760">
    <property type="component" value="Unassembled WGS sequence"/>
</dbReference>
<feature type="transmembrane region" description="Helical" evidence="1">
    <location>
        <begin position="1766"/>
        <end position="1793"/>
    </location>
</feature>
<feature type="transmembrane region" description="Helical" evidence="1">
    <location>
        <begin position="838"/>
        <end position="858"/>
    </location>
</feature>
<feature type="transmembrane region" description="Helical" evidence="1">
    <location>
        <begin position="812"/>
        <end position="831"/>
    </location>
</feature>
<keyword evidence="3" id="KW-1185">Reference proteome</keyword>
<name>A0ABQ4ZEE5_9ASTR</name>
<feature type="transmembrane region" description="Helical" evidence="1">
    <location>
        <begin position="1381"/>
        <end position="1399"/>
    </location>
</feature>
<feature type="transmembrane region" description="Helical" evidence="1">
    <location>
        <begin position="422"/>
        <end position="442"/>
    </location>
</feature>
<feature type="transmembrane region" description="Helical" evidence="1">
    <location>
        <begin position="230"/>
        <end position="248"/>
    </location>
</feature>
<feature type="transmembrane region" description="Helical" evidence="1">
    <location>
        <begin position="260"/>
        <end position="280"/>
    </location>
</feature>
<keyword evidence="1" id="KW-0812">Transmembrane</keyword>
<reference evidence="2" key="1">
    <citation type="journal article" date="2022" name="Int. J. Mol. Sci.">
        <title>Draft Genome of Tanacetum Coccineum: Genomic Comparison of Closely Related Tanacetum-Family Plants.</title>
        <authorList>
            <person name="Yamashiro T."/>
            <person name="Shiraishi A."/>
            <person name="Nakayama K."/>
            <person name="Satake H."/>
        </authorList>
    </citation>
    <scope>NUCLEOTIDE SEQUENCE</scope>
</reference>
<organism evidence="2 3">
    <name type="scientific">Tanacetum coccineum</name>
    <dbReference type="NCBI Taxonomy" id="301880"/>
    <lineage>
        <taxon>Eukaryota</taxon>
        <taxon>Viridiplantae</taxon>
        <taxon>Streptophyta</taxon>
        <taxon>Embryophyta</taxon>
        <taxon>Tracheophyta</taxon>
        <taxon>Spermatophyta</taxon>
        <taxon>Magnoliopsida</taxon>
        <taxon>eudicotyledons</taxon>
        <taxon>Gunneridae</taxon>
        <taxon>Pentapetalae</taxon>
        <taxon>asterids</taxon>
        <taxon>campanulids</taxon>
        <taxon>Asterales</taxon>
        <taxon>Asteraceae</taxon>
        <taxon>Asteroideae</taxon>
        <taxon>Anthemideae</taxon>
        <taxon>Anthemidinae</taxon>
        <taxon>Tanacetum</taxon>
    </lineage>
</organism>
<feature type="transmembrane region" description="Helical" evidence="1">
    <location>
        <begin position="1178"/>
        <end position="1201"/>
    </location>
</feature>
<proteinExistence type="predicted"/>
<gene>
    <name evidence="2" type="ORF">Tco_0769939</name>
</gene>
<feature type="transmembrane region" description="Helical" evidence="1">
    <location>
        <begin position="1241"/>
        <end position="1262"/>
    </location>
</feature>
<feature type="transmembrane region" description="Helical" evidence="1">
    <location>
        <begin position="710"/>
        <end position="732"/>
    </location>
</feature>
<feature type="transmembrane region" description="Helical" evidence="1">
    <location>
        <begin position="676"/>
        <end position="698"/>
    </location>
</feature>
<feature type="transmembrane region" description="Helical" evidence="1">
    <location>
        <begin position="1468"/>
        <end position="1490"/>
    </location>
</feature>
<feature type="transmembrane region" description="Helical" evidence="1">
    <location>
        <begin position="758"/>
        <end position="777"/>
    </location>
</feature>
<comment type="caution">
    <text evidence="2">The sequence shown here is derived from an EMBL/GenBank/DDBJ whole genome shotgun (WGS) entry which is preliminary data.</text>
</comment>
<evidence type="ECO:0000313" key="2">
    <source>
        <dbReference type="EMBL" id="GJS87303.1"/>
    </source>
</evidence>
<feature type="transmembrane region" description="Helical" evidence="1">
    <location>
        <begin position="1573"/>
        <end position="1596"/>
    </location>
</feature>
<feature type="transmembrane region" description="Helical" evidence="1">
    <location>
        <begin position="1731"/>
        <end position="1760"/>
    </location>
</feature>
<evidence type="ECO:0000256" key="1">
    <source>
        <dbReference type="SAM" id="Phobius"/>
    </source>
</evidence>
<keyword evidence="1" id="KW-0472">Membrane</keyword>
<evidence type="ECO:0000313" key="3">
    <source>
        <dbReference type="Proteomes" id="UP001151760"/>
    </source>
</evidence>
<feature type="transmembrane region" description="Helical" evidence="1">
    <location>
        <begin position="1207"/>
        <end position="1229"/>
    </location>
</feature>
<feature type="transmembrane region" description="Helical" evidence="1">
    <location>
        <begin position="1305"/>
        <end position="1328"/>
    </location>
</feature>
<feature type="transmembrane region" description="Helical" evidence="1">
    <location>
        <begin position="928"/>
        <end position="953"/>
    </location>
</feature>
<feature type="transmembrane region" description="Helical" evidence="1">
    <location>
        <begin position="203"/>
        <end position="224"/>
    </location>
</feature>
<feature type="transmembrane region" description="Helical" evidence="1">
    <location>
        <begin position="784"/>
        <end position="800"/>
    </location>
</feature>